<accession>A0A552HTY8</accession>
<name>A0A552HTY8_MICVR</name>
<evidence type="ECO:0000313" key="3">
    <source>
        <dbReference type="Proteomes" id="UP000320674"/>
    </source>
</evidence>
<dbReference type="AlphaFoldDB" id="A0A552HTY8"/>
<protein>
    <submittedName>
        <fullName evidence="2">Uncharacterized protein</fullName>
    </submittedName>
</protein>
<proteinExistence type="predicted"/>
<sequence length="66" mass="7305">MRFDNVPFGRTQFAPTLWTKSVTVGAQSLRPPRGGGDLRFDPVPSGWSDSSTERFSKLGYYSHASP</sequence>
<evidence type="ECO:0000256" key="1">
    <source>
        <dbReference type="SAM" id="MobiDB-lite"/>
    </source>
</evidence>
<evidence type="ECO:0000313" key="2">
    <source>
        <dbReference type="EMBL" id="TRU74667.1"/>
    </source>
</evidence>
<feature type="region of interest" description="Disordered" evidence="1">
    <location>
        <begin position="25"/>
        <end position="52"/>
    </location>
</feature>
<dbReference type="Proteomes" id="UP000320674">
    <property type="component" value="Unassembled WGS sequence"/>
</dbReference>
<organism evidence="2 3">
    <name type="scientific">Microcystis viridis Mv_BB_P_19951000_S68D</name>
    <dbReference type="NCBI Taxonomy" id="2486270"/>
    <lineage>
        <taxon>Bacteria</taxon>
        <taxon>Bacillati</taxon>
        <taxon>Cyanobacteriota</taxon>
        <taxon>Cyanophyceae</taxon>
        <taxon>Oscillatoriophycideae</taxon>
        <taxon>Chroococcales</taxon>
        <taxon>Microcystaceae</taxon>
        <taxon>Microcystis</taxon>
    </lineage>
</organism>
<dbReference type="EMBL" id="SFAZ01000145">
    <property type="protein sequence ID" value="TRU74667.1"/>
    <property type="molecule type" value="Genomic_DNA"/>
</dbReference>
<reference evidence="2 3" key="1">
    <citation type="submission" date="2019-01" db="EMBL/GenBank/DDBJ databases">
        <title>Coherence of Microcystis species and biogeography revealed through population genomics.</title>
        <authorList>
            <person name="Perez-Carrascal O.M."/>
            <person name="Terrat Y."/>
            <person name="Giani A."/>
            <person name="Fortin N."/>
            <person name="Tromas N."/>
            <person name="Shapiro B.J."/>
        </authorList>
    </citation>
    <scope>NUCLEOTIDE SEQUENCE [LARGE SCALE GENOMIC DNA]</scope>
    <source>
        <strain evidence="2">Mv_BB_P_19951000_S68D</strain>
    </source>
</reference>
<gene>
    <name evidence="2" type="ORF">EWV77_09890</name>
</gene>
<comment type="caution">
    <text evidence="2">The sequence shown here is derived from an EMBL/GenBank/DDBJ whole genome shotgun (WGS) entry which is preliminary data.</text>
</comment>